<dbReference type="SUPFAM" id="SSF54995">
    <property type="entry name" value="Ribosomal protein S6"/>
    <property type="match status" value="1"/>
</dbReference>
<dbReference type="EMBL" id="FNFO01000001">
    <property type="protein sequence ID" value="SDJ78951.1"/>
    <property type="molecule type" value="Genomic_DNA"/>
</dbReference>
<evidence type="ECO:0000256" key="4">
    <source>
        <dbReference type="ARBA" id="ARBA00035104"/>
    </source>
</evidence>
<dbReference type="CDD" id="cd00473">
    <property type="entry name" value="bS6"/>
    <property type="match status" value="1"/>
</dbReference>
<feature type="region of interest" description="Disordered" evidence="7">
    <location>
        <begin position="106"/>
        <end position="126"/>
    </location>
</feature>
<evidence type="ECO:0000256" key="5">
    <source>
        <dbReference type="ARBA" id="ARBA00035294"/>
    </source>
</evidence>
<dbReference type="PANTHER" id="PTHR21011">
    <property type="entry name" value="MITOCHONDRIAL 28S RIBOSOMAL PROTEIN S6"/>
    <property type="match status" value="1"/>
</dbReference>
<dbReference type="OrthoDB" id="9812702at2"/>
<dbReference type="STRING" id="1075417.SAMN05421823_101118"/>
<comment type="function">
    <text evidence="4 6">Binds together with bS18 to 16S ribosomal RNA.</text>
</comment>
<evidence type="ECO:0000313" key="8">
    <source>
        <dbReference type="EMBL" id="SDJ78951.1"/>
    </source>
</evidence>
<keyword evidence="9" id="KW-1185">Reference proteome</keyword>
<dbReference type="InterPro" id="IPR014717">
    <property type="entry name" value="Transl_elong_EF1B/ribsomal_bS6"/>
</dbReference>
<dbReference type="InterPro" id="IPR035980">
    <property type="entry name" value="Ribosomal_bS6_sf"/>
</dbReference>
<feature type="compositionally biased region" description="Basic and acidic residues" evidence="7">
    <location>
        <begin position="113"/>
        <end position="126"/>
    </location>
</feature>
<keyword evidence="6" id="KW-0694">RNA-binding</keyword>
<protein>
    <recommendedName>
        <fullName evidence="5 6">Small ribosomal subunit protein bS6</fullName>
    </recommendedName>
</protein>
<evidence type="ECO:0000256" key="2">
    <source>
        <dbReference type="ARBA" id="ARBA00022980"/>
    </source>
</evidence>
<comment type="similarity">
    <text evidence="1 6">Belongs to the bacterial ribosomal protein bS6 family.</text>
</comment>
<evidence type="ECO:0000256" key="6">
    <source>
        <dbReference type="HAMAP-Rule" id="MF_00360"/>
    </source>
</evidence>
<dbReference type="GO" id="GO:0070181">
    <property type="term" value="F:small ribosomal subunit rRNA binding"/>
    <property type="evidence" value="ECO:0007669"/>
    <property type="project" value="TreeGrafter"/>
</dbReference>
<dbReference type="RefSeq" id="WP_089677880.1">
    <property type="nucleotide sequence ID" value="NZ_FNFO01000001.1"/>
</dbReference>
<keyword evidence="3 6" id="KW-0687">Ribonucleoprotein</keyword>
<dbReference type="GO" id="GO:0005737">
    <property type="term" value="C:cytoplasm"/>
    <property type="evidence" value="ECO:0007669"/>
    <property type="project" value="UniProtKB-ARBA"/>
</dbReference>
<dbReference type="HAMAP" id="MF_00360">
    <property type="entry name" value="Ribosomal_bS6"/>
    <property type="match status" value="1"/>
</dbReference>
<dbReference type="InterPro" id="IPR020814">
    <property type="entry name" value="Ribosomal_S6_plastid/chlpt"/>
</dbReference>
<dbReference type="GO" id="GO:0006412">
    <property type="term" value="P:translation"/>
    <property type="evidence" value="ECO:0007669"/>
    <property type="project" value="UniProtKB-UniRule"/>
</dbReference>
<evidence type="ECO:0000256" key="1">
    <source>
        <dbReference type="ARBA" id="ARBA00009512"/>
    </source>
</evidence>
<keyword evidence="6" id="KW-0699">rRNA-binding</keyword>
<gene>
    <name evidence="6" type="primary">rpsF</name>
    <name evidence="8" type="ORF">SAMN05421823_101118</name>
</gene>
<reference evidence="8 9" key="1">
    <citation type="submission" date="2016-10" db="EMBL/GenBank/DDBJ databases">
        <authorList>
            <person name="de Groot N.N."/>
        </authorList>
    </citation>
    <scope>NUCLEOTIDE SEQUENCE [LARGE SCALE GENOMIC DNA]</scope>
    <source>
        <strain evidence="8 9">DSM 25186</strain>
    </source>
</reference>
<dbReference type="Gene3D" id="3.30.70.60">
    <property type="match status" value="1"/>
</dbReference>
<dbReference type="InterPro" id="IPR000529">
    <property type="entry name" value="Ribosomal_bS6"/>
</dbReference>
<dbReference type="GO" id="GO:0003735">
    <property type="term" value="F:structural constituent of ribosome"/>
    <property type="evidence" value="ECO:0007669"/>
    <property type="project" value="InterPro"/>
</dbReference>
<organism evidence="8 9">
    <name type="scientific">Catalinimonas alkaloidigena</name>
    <dbReference type="NCBI Taxonomy" id="1075417"/>
    <lineage>
        <taxon>Bacteria</taxon>
        <taxon>Pseudomonadati</taxon>
        <taxon>Bacteroidota</taxon>
        <taxon>Cytophagia</taxon>
        <taxon>Cytophagales</taxon>
        <taxon>Catalimonadaceae</taxon>
        <taxon>Catalinimonas</taxon>
    </lineage>
</organism>
<evidence type="ECO:0000313" key="9">
    <source>
        <dbReference type="Proteomes" id="UP000198510"/>
    </source>
</evidence>
<dbReference type="GO" id="GO:0005840">
    <property type="term" value="C:ribosome"/>
    <property type="evidence" value="ECO:0007669"/>
    <property type="project" value="UniProtKB-KW"/>
</dbReference>
<proteinExistence type="inferred from homology"/>
<dbReference type="Proteomes" id="UP000198510">
    <property type="component" value="Unassembled WGS sequence"/>
</dbReference>
<evidence type="ECO:0000256" key="7">
    <source>
        <dbReference type="SAM" id="MobiDB-lite"/>
    </source>
</evidence>
<dbReference type="GO" id="GO:1990904">
    <property type="term" value="C:ribonucleoprotein complex"/>
    <property type="evidence" value="ECO:0007669"/>
    <property type="project" value="UniProtKB-KW"/>
</dbReference>
<name>A0A1G8WL96_9BACT</name>
<dbReference type="PANTHER" id="PTHR21011:SF1">
    <property type="entry name" value="SMALL RIBOSOMAL SUBUNIT PROTEIN BS6M"/>
    <property type="match status" value="1"/>
</dbReference>
<evidence type="ECO:0000256" key="3">
    <source>
        <dbReference type="ARBA" id="ARBA00023274"/>
    </source>
</evidence>
<accession>A0A1G8WL96</accession>
<dbReference type="AlphaFoldDB" id="A0A1G8WL96"/>
<sequence>MQLKNYETVFILTPVLSEQQMKDAVAKFRAVLEDNGAEIINVEEWGLRKLAYEIQHKSTGFYSLMEFKAEPTLIQTLETEFRRDERVMRFLTTVLDKYAVQYNEKRRSGKFNRNKENESNKEKQEA</sequence>
<dbReference type="NCBIfam" id="TIGR00166">
    <property type="entry name" value="S6"/>
    <property type="match status" value="1"/>
</dbReference>
<dbReference type="Pfam" id="PF01250">
    <property type="entry name" value="Ribosomal_S6"/>
    <property type="match status" value="1"/>
</dbReference>
<keyword evidence="2 6" id="KW-0689">Ribosomal protein</keyword>